<sequence>MLPFGRRRSATSPVMTRQQALSCVPVKVPSVQATRSESQTVVISYVEPLHPVLSAIRRTFGKAPEGRIRKLELDAMGTSVWDWIDGVATVADLAVRFTERYGVLRQEAELSVSQFLRELGKRGIILLQVPNPLKDPSHGHSE</sequence>
<evidence type="ECO:0000313" key="1">
    <source>
        <dbReference type="EMBL" id="HGU31491.1"/>
    </source>
</evidence>
<dbReference type="InterPro" id="IPR041881">
    <property type="entry name" value="PqqD_sf"/>
</dbReference>
<dbReference type="Gene3D" id="1.10.10.1150">
    <property type="entry name" value="Coenzyme PQQ synthesis protein D (PqqD)"/>
    <property type="match status" value="1"/>
</dbReference>
<dbReference type="Pfam" id="PF05402">
    <property type="entry name" value="PqqD"/>
    <property type="match status" value="1"/>
</dbReference>
<dbReference type="InterPro" id="IPR008792">
    <property type="entry name" value="PQQD"/>
</dbReference>
<reference evidence="1" key="1">
    <citation type="journal article" date="2020" name="mSystems">
        <title>Genome- and Community-Level Interaction Insights into Carbon Utilization and Element Cycling Functions of Hydrothermarchaeota in Hydrothermal Sediment.</title>
        <authorList>
            <person name="Zhou Z."/>
            <person name="Liu Y."/>
            <person name="Xu W."/>
            <person name="Pan J."/>
            <person name="Luo Z.H."/>
            <person name="Li M."/>
        </authorList>
    </citation>
    <scope>NUCLEOTIDE SEQUENCE [LARGE SCALE GENOMIC DNA]</scope>
    <source>
        <strain evidence="1">SpSt-477</strain>
    </source>
</reference>
<dbReference type="AlphaFoldDB" id="A0A7C4RPN7"/>
<protein>
    <submittedName>
        <fullName evidence="1">PqqD family protein</fullName>
    </submittedName>
</protein>
<accession>A0A7C4RPN7</accession>
<comment type="caution">
    <text evidence="1">The sequence shown here is derived from an EMBL/GenBank/DDBJ whole genome shotgun (WGS) entry which is preliminary data.</text>
</comment>
<proteinExistence type="predicted"/>
<gene>
    <name evidence="1" type="ORF">ENS29_01385</name>
</gene>
<dbReference type="EMBL" id="DSUH01000029">
    <property type="protein sequence ID" value="HGU31491.1"/>
    <property type="molecule type" value="Genomic_DNA"/>
</dbReference>
<organism evidence="1">
    <name type="scientific">Desulfatirhabdium butyrativorans</name>
    <dbReference type="NCBI Taxonomy" id="340467"/>
    <lineage>
        <taxon>Bacteria</taxon>
        <taxon>Pseudomonadati</taxon>
        <taxon>Thermodesulfobacteriota</taxon>
        <taxon>Desulfobacteria</taxon>
        <taxon>Desulfobacterales</taxon>
        <taxon>Desulfatirhabdiaceae</taxon>
        <taxon>Desulfatirhabdium</taxon>
    </lineage>
</organism>
<name>A0A7C4RPN7_9BACT</name>